<evidence type="ECO:0000313" key="2">
    <source>
        <dbReference type="EMBL" id="APB00990.1"/>
    </source>
</evidence>
<dbReference type="AlphaFoldDB" id="A0ABC8B4E5"/>
<name>A0ABC8B4E5_9NOCA</name>
<evidence type="ECO:0000256" key="1">
    <source>
        <dbReference type="SAM" id="MobiDB-lite"/>
    </source>
</evidence>
<dbReference type="EMBL" id="CP017839">
    <property type="protein sequence ID" value="APB00990.1"/>
    <property type="molecule type" value="Genomic_DNA"/>
</dbReference>
<feature type="compositionally biased region" description="Low complexity" evidence="1">
    <location>
        <begin position="69"/>
        <end position="92"/>
    </location>
</feature>
<feature type="region of interest" description="Disordered" evidence="1">
    <location>
        <begin position="112"/>
        <end position="188"/>
    </location>
</feature>
<feature type="compositionally biased region" description="Basic and acidic residues" evidence="1">
    <location>
        <begin position="168"/>
        <end position="180"/>
    </location>
</feature>
<feature type="compositionally biased region" description="Polar residues" evidence="1">
    <location>
        <begin position="1"/>
        <end position="25"/>
    </location>
</feature>
<feature type="region of interest" description="Disordered" evidence="1">
    <location>
        <begin position="69"/>
        <end position="96"/>
    </location>
</feature>
<sequence length="260" mass="27987">MSGASATATKGPTSPTPNNQHSTASGRRIFWIGSPVVIVATSSRACLGDRNCLTPAGISSSNSRHNVVVRVRASSSRRSTSLPSATSAGSASTRRRCVREVRRARLGARRPGRSCDRCRWRTPAPTPTASTAHLRGSAAGGRRGNGRSGTEVTEHPYRPNFGDDLGEEQMHPGRDLRESNGNRYPPVTRMPAERFIPVIHRARQADTESMSQPTNEHVQDPSVDEAAVREDVPDVEAAPIEHPRVASTVRSASVTFPALK</sequence>
<feature type="compositionally biased region" description="Gly residues" evidence="1">
    <location>
        <begin position="138"/>
        <end position="147"/>
    </location>
</feature>
<feature type="compositionally biased region" description="Low complexity" evidence="1">
    <location>
        <begin position="127"/>
        <end position="137"/>
    </location>
</feature>
<organism evidence="2 3">
    <name type="scientific">Nocardia seriolae</name>
    <dbReference type="NCBI Taxonomy" id="37332"/>
    <lineage>
        <taxon>Bacteria</taxon>
        <taxon>Bacillati</taxon>
        <taxon>Actinomycetota</taxon>
        <taxon>Actinomycetes</taxon>
        <taxon>Mycobacteriales</taxon>
        <taxon>Nocardiaceae</taxon>
        <taxon>Nocardia</taxon>
    </lineage>
</organism>
<feature type="region of interest" description="Disordered" evidence="1">
    <location>
        <begin position="1"/>
        <end position="26"/>
    </location>
</feature>
<proteinExistence type="predicted"/>
<feature type="region of interest" description="Disordered" evidence="1">
    <location>
        <begin position="204"/>
        <end position="225"/>
    </location>
</feature>
<dbReference type="KEGG" id="nsr:NS506_06962"/>
<dbReference type="Proteomes" id="UP000180166">
    <property type="component" value="Chromosome"/>
</dbReference>
<protein>
    <submittedName>
        <fullName evidence="2">Uncharacterized protein</fullName>
    </submittedName>
</protein>
<accession>A0ABC8B4E5</accession>
<reference evidence="2 3" key="1">
    <citation type="submission" date="2016-10" db="EMBL/GenBank/DDBJ databases">
        <title>Genome sequence of Nocardia seriolae strain EM150506, isolated from Anguila japonica.</title>
        <authorList>
            <person name="Han H.-J."/>
        </authorList>
    </citation>
    <scope>NUCLEOTIDE SEQUENCE [LARGE SCALE GENOMIC DNA]</scope>
    <source>
        <strain evidence="2 3">EM150506</strain>
    </source>
</reference>
<feature type="compositionally biased region" description="Polar residues" evidence="1">
    <location>
        <begin position="207"/>
        <end position="216"/>
    </location>
</feature>
<gene>
    <name evidence="2" type="ORF">NS506_06962</name>
</gene>
<evidence type="ECO:0000313" key="3">
    <source>
        <dbReference type="Proteomes" id="UP000180166"/>
    </source>
</evidence>